<accession>A0A8X6JMU6</accession>
<feature type="region of interest" description="Disordered" evidence="1">
    <location>
        <begin position="40"/>
        <end position="70"/>
    </location>
</feature>
<name>A0A8X6JMU6_NEPPI</name>
<dbReference type="EMBL" id="BMAW01090500">
    <property type="protein sequence ID" value="GFS45176.1"/>
    <property type="molecule type" value="Genomic_DNA"/>
</dbReference>
<sequence>MFKRRDIYIFNNPDFRTNQKDNRTKRFYFKKIATCATELNKETGSNRTSGPSGSQSVCSREADVSSNGSRPISLEGYMGAFQEDEIYFRKSGS</sequence>
<proteinExistence type="predicted"/>
<feature type="compositionally biased region" description="Polar residues" evidence="1">
    <location>
        <begin position="42"/>
        <end position="70"/>
    </location>
</feature>
<evidence type="ECO:0000313" key="2">
    <source>
        <dbReference type="EMBL" id="GFS45176.1"/>
    </source>
</evidence>
<gene>
    <name evidence="2" type="ORF">NPIL_121821</name>
</gene>
<organism evidence="2 3">
    <name type="scientific">Nephila pilipes</name>
    <name type="common">Giant wood spider</name>
    <name type="synonym">Nephila maculata</name>
    <dbReference type="NCBI Taxonomy" id="299642"/>
    <lineage>
        <taxon>Eukaryota</taxon>
        <taxon>Metazoa</taxon>
        <taxon>Ecdysozoa</taxon>
        <taxon>Arthropoda</taxon>
        <taxon>Chelicerata</taxon>
        <taxon>Arachnida</taxon>
        <taxon>Araneae</taxon>
        <taxon>Araneomorphae</taxon>
        <taxon>Entelegynae</taxon>
        <taxon>Araneoidea</taxon>
        <taxon>Nephilidae</taxon>
        <taxon>Nephila</taxon>
    </lineage>
</organism>
<dbReference type="Proteomes" id="UP000887013">
    <property type="component" value="Unassembled WGS sequence"/>
</dbReference>
<dbReference type="AlphaFoldDB" id="A0A8X6JMU6"/>
<evidence type="ECO:0000313" key="3">
    <source>
        <dbReference type="Proteomes" id="UP000887013"/>
    </source>
</evidence>
<keyword evidence="3" id="KW-1185">Reference proteome</keyword>
<reference evidence="2" key="1">
    <citation type="submission" date="2020-08" db="EMBL/GenBank/DDBJ databases">
        <title>Multicomponent nature underlies the extraordinary mechanical properties of spider dragline silk.</title>
        <authorList>
            <person name="Kono N."/>
            <person name="Nakamura H."/>
            <person name="Mori M."/>
            <person name="Yoshida Y."/>
            <person name="Ohtoshi R."/>
            <person name="Malay A.D."/>
            <person name="Moran D.A.P."/>
            <person name="Tomita M."/>
            <person name="Numata K."/>
            <person name="Arakawa K."/>
        </authorList>
    </citation>
    <scope>NUCLEOTIDE SEQUENCE</scope>
</reference>
<protein>
    <submittedName>
        <fullName evidence="2">Uncharacterized protein</fullName>
    </submittedName>
</protein>
<comment type="caution">
    <text evidence="2">The sequence shown here is derived from an EMBL/GenBank/DDBJ whole genome shotgun (WGS) entry which is preliminary data.</text>
</comment>
<evidence type="ECO:0000256" key="1">
    <source>
        <dbReference type="SAM" id="MobiDB-lite"/>
    </source>
</evidence>